<keyword evidence="1" id="KW-0732">Signal</keyword>
<feature type="chain" id="PRO_5007469291" description="GmrSD restriction endonucleases C-terminal domain-containing protein" evidence="1">
    <location>
        <begin position="28"/>
        <end position="256"/>
    </location>
</feature>
<protein>
    <recommendedName>
        <fullName evidence="2">GmrSD restriction endonucleases C-terminal domain-containing protein</fullName>
    </recommendedName>
</protein>
<dbReference type="RefSeq" id="WP_068375907.1">
    <property type="nucleotide sequence ID" value="NZ_LSNE01000005.1"/>
</dbReference>
<gene>
    <name evidence="3" type="ORF">AX660_12425</name>
</gene>
<organism evidence="3 4">
    <name type="scientific">Paraglaciecola hydrolytica</name>
    <dbReference type="NCBI Taxonomy" id="1799789"/>
    <lineage>
        <taxon>Bacteria</taxon>
        <taxon>Pseudomonadati</taxon>
        <taxon>Pseudomonadota</taxon>
        <taxon>Gammaproteobacteria</taxon>
        <taxon>Alteromonadales</taxon>
        <taxon>Alteromonadaceae</taxon>
        <taxon>Paraglaciecola</taxon>
    </lineage>
</organism>
<evidence type="ECO:0000256" key="1">
    <source>
        <dbReference type="SAM" id="SignalP"/>
    </source>
</evidence>
<proteinExistence type="predicted"/>
<name>A0A136A165_9ALTE</name>
<comment type="caution">
    <text evidence="3">The sequence shown here is derived from an EMBL/GenBank/DDBJ whole genome shotgun (WGS) entry which is preliminary data.</text>
</comment>
<dbReference type="OrthoDB" id="5196645at2"/>
<dbReference type="PANTHER" id="PTHR24094">
    <property type="entry name" value="SECRETED PROTEIN"/>
    <property type="match status" value="1"/>
</dbReference>
<feature type="domain" description="GmrSD restriction endonucleases C-terminal" evidence="2">
    <location>
        <begin position="130"/>
        <end position="245"/>
    </location>
</feature>
<feature type="signal peptide" evidence="1">
    <location>
        <begin position="1"/>
        <end position="27"/>
    </location>
</feature>
<dbReference type="STRING" id="1799789.AX660_12425"/>
<evidence type="ECO:0000313" key="3">
    <source>
        <dbReference type="EMBL" id="KXI28975.1"/>
    </source>
</evidence>
<reference evidence="4" key="1">
    <citation type="submission" date="2016-02" db="EMBL/GenBank/DDBJ databases">
        <authorList>
            <person name="Schultz-Johansen M."/>
            <person name="Glaring M.A."/>
            <person name="Bech P.K."/>
            <person name="Stougaard P."/>
        </authorList>
    </citation>
    <scope>NUCLEOTIDE SEQUENCE [LARGE SCALE GENOMIC DNA]</scope>
    <source>
        <strain evidence="4">S66</strain>
    </source>
</reference>
<sequence>MTIYQSSRVLTLWLCLSLVACNNTTLANTTSEPEVKLSTSGICHDSTNSFYERTKNYKPFTSMDACIDAGGRLPKGKVEQIDKATTEAIEQNRAFVRLYNRDDWPHWLDSDNDCQNTRHEILIQTSLKPVEFKTVNQCIVLSGEWYDPYSGDTFTISNDLDLDHIVPLKFAHGHGADIWDRKRKAEFANDPDNLILTELSLNRQKGAKGLDEWLPPNHPYRCKYIARFNAVMAKYELAYIATEQRIVNRLVKACQK</sequence>
<dbReference type="Pfam" id="PF07510">
    <property type="entry name" value="GmrSD_C"/>
    <property type="match status" value="1"/>
</dbReference>
<dbReference type="PANTHER" id="PTHR24094:SF15">
    <property type="entry name" value="AMP-DEPENDENT SYNTHETASE_LIGASE DOMAIN-CONTAINING PROTEIN-RELATED"/>
    <property type="match status" value="1"/>
</dbReference>
<accession>A0A136A165</accession>
<evidence type="ECO:0000259" key="2">
    <source>
        <dbReference type="Pfam" id="PF07510"/>
    </source>
</evidence>
<evidence type="ECO:0000313" key="4">
    <source>
        <dbReference type="Proteomes" id="UP000070299"/>
    </source>
</evidence>
<dbReference type="InterPro" id="IPR011089">
    <property type="entry name" value="GmrSD_C"/>
</dbReference>
<dbReference type="EMBL" id="LSNE01000005">
    <property type="protein sequence ID" value="KXI28975.1"/>
    <property type="molecule type" value="Genomic_DNA"/>
</dbReference>
<dbReference type="AlphaFoldDB" id="A0A136A165"/>
<dbReference type="Proteomes" id="UP000070299">
    <property type="component" value="Unassembled WGS sequence"/>
</dbReference>
<keyword evidence="4" id="KW-1185">Reference proteome</keyword>